<dbReference type="OrthoDB" id="9812586at2"/>
<evidence type="ECO:0000256" key="11">
    <source>
        <dbReference type="RuleBase" id="RU000639"/>
    </source>
</evidence>
<dbReference type="GO" id="GO:0006457">
    <property type="term" value="P:protein folding"/>
    <property type="evidence" value="ECO:0007669"/>
    <property type="project" value="InterPro"/>
</dbReference>
<keyword evidence="5 10" id="KW-0346">Stress response</keyword>
<evidence type="ECO:0000256" key="3">
    <source>
        <dbReference type="ARBA" id="ARBA00011738"/>
    </source>
</evidence>
<evidence type="ECO:0000256" key="1">
    <source>
        <dbReference type="ARBA" id="ARBA00004496"/>
    </source>
</evidence>
<name>A0A5R8KBC3_9BACT</name>
<evidence type="ECO:0000256" key="5">
    <source>
        <dbReference type="ARBA" id="ARBA00023016"/>
    </source>
</evidence>
<sequence>MSQPETVEPIVEKEIEAVVSDEQSPIAGAEQAQEGEVMQEQEQARDPMAELEAEVAKWKDLALRNAAELDNYRKRSAREMQESRAYGNADLLRSLLPIMDNFEMGLEAARVENEKSMIFLGLNMVKRQLADFLKEQAVEDVSPEVGGVFDPNMHEAVSQEASEEVADGGVLRVLRRGFKLKERLLRPANVVVSSGPAKAE</sequence>
<dbReference type="AlphaFoldDB" id="A0A5R8KBC3"/>
<keyword evidence="15" id="KW-1185">Reference proteome</keyword>
<comment type="subunit">
    <text evidence="3 10">Homodimer.</text>
</comment>
<dbReference type="PRINTS" id="PR00773">
    <property type="entry name" value="GRPEPROTEIN"/>
</dbReference>
<evidence type="ECO:0000256" key="2">
    <source>
        <dbReference type="ARBA" id="ARBA00009054"/>
    </source>
</evidence>
<dbReference type="PANTHER" id="PTHR21237:SF23">
    <property type="entry name" value="GRPE PROTEIN HOMOLOG, MITOCHONDRIAL"/>
    <property type="match status" value="1"/>
</dbReference>
<dbReference type="FunFam" id="2.30.22.10:FF:000001">
    <property type="entry name" value="Protein GrpE"/>
    <property type="match status" value="1"/>
</dbReference>
<evidence type="ECO:0000313" key="15">
    <source>
        <dbReference type="Proteomes" id="UP000306196"/>
    </source>
</evidence>
<comment type="similarity">
    <text evidence="2 10 12">Belongs to the GrpE family.</text>
</comment>
<evidence type="ECO:0000256" key="8">
    <source>
        <dbReference type="ARBA" id="ARBA00072274"/>
    </source>
</evidence>
<dbReference type="GO" id="GO:0051087">
    <property type="term" value="F:protein-folding chaperone binding"/>
    <property type="evidence" value="ECO:0007669"/>
    <property type="project" value="InterPro"/>
</dbReference>
<keyword evidence="6 10" id="KW-0143">Chaperone</keyword>
<comment type="subcellular location">
    <subcellularLocation>
        <location evidence="1 10">Cytoplasm</location>
    </subcellularLocation>
</comment>
<evidence type="ECO:0000313" key="14">
    <source>
        <dbReference type="EMBL" id="TLD69557.1"/>
    </source>
</evidence>
<dbReference type="PANTHER" id="PTHR21237">
    <property type="entry name" value="GRPE PROTEIN"/>
    <property type="match status" value="1"/>
</dbReference>
<evidence type="ECO:0000256" key="4">
    <source>
        <dbReference type="ARBA" id="ARBA00022490"/>
    </source>
</evidence>
<gene>
    <name evidence="10" type="primary">grpE</name>
    <name evidence="14" type="ORF">FEM03_16495</name>
</gene>
<dbReference type="SUPFAM" id="SSF51064">
    <property type="entry name" value="Head domain of nucleotide exchange factor GrpE"/>
    <property type="match status" value="1"/>
</dbReference>
<evidence type="ECO:0000256" key="7">
    <source>
        <dbReference type="ARBA" id="ARBA00053401"/>
    </source>
</evidence>
<dbReference type="GO" id="GO:0042803">
    <property type="term" value="F:protein homodimerization activity"/>
    <property type="evidence" value="ECO:0007669"/>
    <property type="project" value="InterPro"/>
</dbReference>
<comment type="function">
    <text evidence="7 10 11">Participates actively in the response to hyperosmotic and heat shock by preventing the aggregation of stress-denatured proteins, in association with DnaK and GrpE. It is the nucleotide exchange factor for DnaK and may function as a thermosensor. Unfolded proteins bind initially to DnaJ; upon interaction with the DnaJ-bound protein, DnaK hydrolyzes its bound ATP, resulting in the formation of a stable complex. GrpE releases ADP from DnaK; ATP binding to DnaK triggers the release of the substrate protein, thus completing the reaction cycle. Several rounds of ATP-dependent interactions between DnaJ, DnaK and GrpE are required for fully efficient folding.</text>
</comment>
<dbReference type="Proteomes" id="UP000306196">
    <property type="component" value="Unassembled WGS sequence"/>
</dbReference>
<organism evidence="14 15">
    <name type="scientific">Phragmitibacter flavus</name>
    <dbReference type="NCBI Taxonomy" id="2576071"/>
    <lineage>
        <taxon>Bacteria</taxon>
        <taxon>Pseudomonadati</taxon>
        <taxon>Verrucomicrobiota</taxon>
        <taxon>Verrucomicrobiia</taxon>
        <taxon>Verrucomicrobiales</taxon>
        <taxon>Verrucomicrobiaceae</taxon>
        <taxon>Phragmitibacter</taxon>
    </lineage>
</organism>
<dbReference type="InterPro" id="IPR009012">
    <property type="entry name" value="GrpE_head"/>
</dbReference>
<comment type="caution">
    <text evidence="14">The sequence shown here is derived from an EMBL/GenBank/DDBJ whole genome shotgun (WGS) entry which is preliminary data.</text>
</comment>
<dbReference type="InterPro" id="IPR000740">
    <property type="entry name" value="GrpE"/>
</dbReference>
<dbReference type="GO" id="GO:0000774">
    <property type="term" value="F:adenyl-nucleotide exchange factor activity"/>
    <property type="evidence" value="ECO:0007669"/>
    <property type="project" value="InterPro"/>
</dbReference>
<dbReference type="EMBL" id="VAUV01000012">
    <property type="protein sequence ID" value="TLD69557.1"/>
    <property type="molecule type" value="Genomic_DNA"/>
</dbReference>
<dbReference type="SUPFAM" id="SSF58014">
    <property type="entry name" value="Coiled-coil domain of nucleotide exchange factor GrpE"/>
    <property type="match status" value="1"/>
</dbReference>
<evidence type="ECO:0000256" key="12">
    <source>
        <dbReference type="RuleBase" id="RU004478"/>
    </source>
</evidence>
<dbReference type="HAMAP" id="MF_01151">
    <property type="entry name" value="GrpE"/>
    <property type="match status" value="1"/>
</dbReference>
<evidence type="ECO:0000256" key="10">
    <source>
        <dbReference type="HAMAP-Rule" id="MF_01151"/>
    </source>
</evidence>
<evidence type="ECO:0000256" key="6">
    <source>
        <dbReference type="ARBA" id="ARBA00023186"/>
    </source>
</evidence>
<dbReference type="CDD" id="cd00446">
    <property type="entry name" value="GrpE"/>
    <property type="match status" value="1"/>
</dbReference>
<feature type="region of interest" description="Disordered" evidence="13">
    <location>
        <begin position="17"/>
        <end position="49"/>
    </location>
</feature>
<dbReference type="PROSITE" id="PS01071">
    <property type="entry name" value="GRPE"/>
    <property type="match status" value="1"/>
</dbReference>
<reference evidence="14 15" key="1">
    <citation type="submission" date="2019-05" db="EMBL/GenBank/DDBJ databases">
        <title>Verrucobacter flavum gen. nov., sp. nov. a new member of the family Verrucomicrobiaceae.</title>
        <authorList>
            <person name="Szuroczki S."/>
            <person name="Abbaszade G."/>
            <person name="Szabo A."/>
            <person name="Felfoldi T."/>
            <person name="Schumann P."/>
            <person name="Boka K."/>
            <person name="Keki Z."/>
            <person name="Toumi M."/>
            <person name="Toth E."/>
        </authorList>
    </citation>
    <scope>NUCLEOTIDE SEQUENCE [LARGE SCALE GENOMIC DNA]</scope>
    <source>
        <strain evidence="14 15">MG-N-17</strain>
    </source>
</reference>
<dbReference type="Gene3D" id="3.90.20.20">
    <property type="match status" value="1"/>
</dbReference>
<dbReference type="Pfam" id="PF01025">
    <property type="entry name" value="GrpE"/>
    <property type="match status" value="1"/>
</dbReference>
<accession>A0A5R8KBC3</accession>
<dbReference type="GO" id="GO:0005737">
    <property type="term" value="C:cytoplasm"/>
    <property type="evidence" value="ECO:0007669"/>
    <property type="project" value="UniProtKB-SubCell"/>
</dbReference>
<protein>
    <recommendedName>
        <fullName evidence="8 10">Protein GrpE</fullName>
    </recommendedName>
    <alternativeName>
        <fullName evidence="9 10">HSP-70 cofactor</fullName>
    </alternativeName>
</protein>
<proteinExistence type="inferred from homology"/>
<dbReference type="Gene3D" id="2.30.22.10">
    <property type="entry name" value="Head domain of nucleotide exchange factor GrpE"/>
    <property type="match status" value="1"/>
</dbReference>
<dbReference type="RefSeq" id="WP_138087385.1">
    <property type="nucleotide sequence ID" value="NZ_VAUV01000012.1"/>
</dbReference>
<dbReference type="InterPro" id="IPR013805">
    <property type="entry name" value="GrpE_CC"/>
</dbReference>
<evidence type="ECO:0000256" key="9">
    <source>
        <dbReference type="ARBA" id="ARBA00076414"/>
    </source>
</evidence>
<dbReference type="GO" id="GO:0051082">
    <property type="term" value="F:unfolded protein binding"/>
    <property type="evidence" value="ECO:0007669"/>
    <property type="project" value="TreeGrafter"/>
</dbReference>
<keyword evidence="4 10" id="KW-0963">Cytoplasm</keyword>
<evidence type="ECO:0000256" key="13">
    <source>
        <dbReference type="SAM" id="MobiDB-lite"/>
    </source>
</evidence>